<gene>
    <name evidence="2" type="ORF">NYR54_07360</name>
</gene>
<dbReference type="GO" id="GO:0044877">
    <property type="term" value="F:protein-containing complex binding"/>
    <property type="evidence" value="ECO:0007669"/>
    <property type="project" value="TreeGrafter"/>
</dbReference>
<dbReference type="Pfam" id="PF01370">
    <property type="entry name" value="Epimerase"/>
    <property type="match status" value="1"/>
</dbReference>
<dbReference type="EMBL" id="JAODNV010000007">
    <property type="protein sequence ID" value="MCT8990110.1"/>
    <property type="molecule type" value="Genomic_DNA"/>
</dbReference>
<evidence type="ECO:0000259" key="1">
    <source>
        <dbReference type="Pfam" id="PF01370"/>
    </source>
</evidence>
<dbReference type="PANTHER" id="PTHR12126">
    <property type="entry name" value="NADH-UBIQUINONE OXIDOREDUCTASE 39 KDA SUBUNIT-RELATED"/>
    <property type="match status" value="1"/>
</dbReference>
<dbReference type="InterPro" id="IPR051207">
    <property type="entry name" value="ComplexI_NDUFA9_subunit"/>
</dbReference>
<dbReference type="Gene3D" id="3.40.50.720">
    <property type="entry name" value="NAD(P)-binding Rossmann-like Domain"/>
    <property type="match status" value="1"/>
</dbReference>
<evidence type="ECO:0000313" key="2">
    <source>
        <dbReference type="EMBL" id="MCT8990110.1"/>
    </source>
</evidence>
<sequence>MATISENPKLVTVFGGSGFVGRYVILALTRRGYRVRVACRNPNKAVHVLTLGNMGQVHAVQANVRYRWSVDRAVEGADHVINLVGILHESGRQRFRTVHSEGALAVADAARAAGAGLTQASAIGADLESPSAYARTRAEGEKAALETVKGAVVIRSSIVFGPEDSFFNRFANMARFSPFLPLIGGGHTKFQPVYVGDVAEVYARSVDGTLKPGATYELGGPQVLTFRQCMEEMLEIIDRRRMLVTVPWPLARLIGSVAGILPNPPLTLDQVRQLERDNIVSDDAKARGLTLEGLGIARHSIHAILPTYLWTYRPTGQFTLPQA</sequence>
<comment type="caution">
    <text evidence="2">The sequence shown here is derived from an EMBL/GenBank/DDBJ whole genome shotgun (WGS) entry which is preliminary data.</text>
</comment>
<dbReference type="CDD" id="cd05271">
    <property type="entry name" value="NDUFA9_like_SDR_a"/>
    <property type="match status" value="1"/>
</dbReference>
<protein>
    <submittedName>
        <fullName evidence="2">Complex I NDUFA9 subunit family protein</fullName>
    </submittedName>
</protein>
<dbReference type="SUPFAM" id="SSF51735">
    <property type="entry name" value="NAD(P)-binding Rossmann-fold domains"/>
    <property type="match status" value="1"/>
</dbReference>
<dbReference type="FunFam" id="3.40.50.720:FF:000702">
    <property type="entry name" value="NADH dehydrogenase (Ubiquinone)"/>
    <property type="match status" value="1"/>
</dbReference>
<accession>A0A9X3AZG1</accession>
<keyword evidence="3" id="KW-1185">Reference proteome</keyword>
<name>A0A9X3AZG1_9HYPH</name>
<dbReference type="AlphaFoldDB" id="A0A9X3AZG1"/>
<reference evidence="2" key="1">
    <citation type="submission" date="2022-08" db="EMBL/GenBank/DDBJ databases">
        <title>Chelativorans sichuanense sp. nov., a paraffin oil-degrading bacterium isolated from a mixture of oil-based drill cuttings and paddy soil.</title>
        <authorList>
            <person name="Yu J."/>
            <person name="Liu H."/>
            <person name="Chen Q."/>
        </authorList>
    </citation>
    <scope>NUCLEOTIDE SEQUENCE</scope>
    <source>
        <strain evidence="2">SCAU 2101</strain>
    </source>
</reference>
<dbReference type="InterPro" id="IPR036291">
    <property type="entry name" value="NAD(P)-bd_dom_sf"/>
</dbReference>
<dbReference type="PANTHER" id="PTHR12126:SF11">
    <property type="entry name" value="NADH DEHYDROGENASE [UBIQUINONE] 1 ALPHA SUBCOMPLEX SUBUNIT 9, MITOCHONDRIAL"/>
    <property type="match status" value="1"/>
</dbReference>
<feature type="domain" description="NAD-dependent epimerase/dehydratase" evidence="1">
    <location>
        <begin position="11"/>
        <end position="208"/>
    </location>
</feature>
<dbReference type="RefSeq" id="WP_261514953.1">
    <property type="nucleotide sequence ID" value="NZ_JAODNV010000007.1"/>
</dbReference>
<proteinExistence type="predicted"/>
<dbReference type="Proteomes" id="UP001149009">
    <property type="component" value="Unassembled WGS sequence"/>
</dbReference>
<dbReference type="InterPro" id="IPR001509">
    <property type="entry name" value="Epimerase_deHydtase"/>
</dbReference>
<evidence type="ECO:0000313" key="3">
    <source>
        <dbReference type="Proteomes" id="UP001149009"/>
    </source>
</evidence>
<organism evidence="2 3">
    <name type="scientific">Chelativorans petroleitrophicus</name>
    <dbReference type="NCBI Taxonomy" id="2975484"/>
    <lineage>
        <taxon>Bacteria</taxon>
        <taxon>Pseudomonadati</taxon>
        <taxon>Pseudomonadota</taxon>
        <taxon>Alphaproteobacteria</taxon>
        <taxon>Hyphomicrobiales</taxon>
        <taxon>Phyllobacteriaceae</taxon>
        <taxon>Chelativorans</taxon>
    </lineage>
</organism>